<dbReference type="AlphaFoldDB" id="A0A9W9KSC9"/>
<proteinExistence type="predicted"/>
<reference evidence="1" key="2">
    <citation type="journal article" date="2023" name="IMA Fungus">
        <title>Comparative genomic study of the Penicillium genus elucidates a diverse pangenome and 15 lateral gene transfer events.</title>
        <authorList>
            <person name="Petersen C."/>
            <person name="Sorensen T."/>
            <person name="Nielsen M.R."/>
            <person name="Sondergaard T.E."/>
            <person name="Sorensen J.L."/>
            <person name="Fitzpatrick D.A."/>
            <person name="Frisvad J.C."/>
            <person name="Nielsen K.L."/>
        </authorList>
    </citation>
    <scope>NUCLEOTIDE SEQUENCE</scope>
    <source>
        <strain evidence="1">IBT 30069</strain>
    </source>
</reference>
<protein>
    <submittedName>
        <fullName evidence="1">Uncharacterized protein</fullName>
    </submittedName>
</protein>
<evidence type="ECO:0000313" key="2">
    <source>
        <dbReference type="Proteomes" id="UP001149165"/>
    </source>
</evidence>
<name>A0A9W9KSC9_9EURO</name>
<dbReference type="Proteomes" id="UP001149165">
    <property type="component" value="Unassembled WGS sequence"/>
</dbReference>
<dbReference type="EMBL" id="JAPQKH010000001">
    <property type="protein sequence ID" value="KAJ5116345.1"/>
    <property type="molecule type" value="Genomic_DNA"/>
</dbReference>
<keyword evidence="2" id="KW-1185">Reference proteome</keyword>
<accession>A0A9W9KSC9</accession>
<dbReference type="OrthoDB" id="4364812at2759"/>
<gene>
    <name evidence="1" type="ORF">N7456_000693</name>
</gene>
<sequence>MSPKDSTVEYPWGSLPVERYILTNWNSSSSESIKQQRLRLTRQHLEADTTNLERITSNVHRRPPQMDVDNILKPWRSEKTRKIAVRLFDGGYDSEVPLMLRTYYSRDAGKLKMDNTKLADWVGPKKKFSDGSYCTCLDDPEVFNFGEKWEKIFEIIPELAGCIFTASVTRKHRPKLPPGDCDSRRWCFMPLIVLDKEAFATKHGRLIYLDSRRNIIRETRFDLSDGVSMADIIVDWVESAHLERLWEDSQVGEKYRADRPTDRGRLG</sequence>
<evidence type="ECO:0000313" key="1">
    <source>
        <dbReference type="EMBL" id="KAJ5116345.1"/>
    </source>
</evidence>
<comment type="caution">
    <text evidence="1">The sequence shown here is derived from an EMBL/GenBank/DDBJ whole genome shotgun (WGS) entry which is preliminary data.</text>
</comment>
<reference evidence="1" key="1">
    <citation type="submission" date="2022-11" db="EMBL/GenBank/DDBJ databases">
        <authorList>
            <person name="Petersen C."/>
        </authorList>
    </citation>
    <scope>NUCLEOTIDE SEQUENCE</scope>
    <source>
        <strain evidence="1">IBT 30069</strain>
    </source>
</reference>
<organism evidence="1 2">
    <name type="scientific">Penicillium angulare</name>
    <dbReference type="NCBI Taxonomy" id="116970"/>
    <lineage>
        <taxon>Eukaryota</taxon>
        <taxon>Fungi</taxon>
        <taxon>Dikarya</taxon>
        <taxon>Ascomycota</taxon>
        <taxon>Pezizomycotina</taxon>
        <taxon>Eurotiomycetes</taxon>
        <taxon>Eurotiomycetidae</taxon>
        <taxon>Eurotiales</taxon>
        <taxon>Aspergillaceae</taxon>
        <taxon>Penicillium</taxon>
    </lineage>
</organism>